<protein>
    <submittedName>
        <fullName evidence="2">Uncharacterized protein</fullName>
    </submittedName>
</protein>
<dbReference type="EMBL" id="JAXOVC010000007">
    <property type="protein sequence ID" value="KAK4499273.1"/>
    <property type="molecule type" value="Genomic_DNA"/>
</dbReference>
<comment type="caution">
    <text evidence="2">The sequence shown here is derived from an EMBL/GenBank/DDBJ whole genome shotgun (WGS) entry which is preliminary data.</text>
</comment>
<feature type="compositionally biased region" description="Basic residues" evidence="1">
    <location>
        <begin position="97"/>
        <end position="106"/>
    </location>
</feature>
<keyword evidence="3" id="KW-1185">Reference proteome</keyword>
<evidence type="ECO:0000313" key="2">
    <source>
        <dbReference type="EMBL" id="KAK4499273.1"/>
    </source>
</evidence>
<proteinExistence type="predicted"/>
<sequence>MANPVDGCSDADLKRFALCWLFSNRGTNDVDWAAAAAAYDPKVQVQSFRTVTGRTTAKALEKAGIKESDKPKKAAGGKRKKAAAEDGADDDDEAPKPKKKAGRPKKAKSEEKAVSDAEGAADQAKTDGESSD</sequence>
<gene>
    <name evidence="2" type="ORF">PRZ48_009786</name>
</gene>
<reference evidence="2 3" key="1">
    <citation type="journal article" date="2023" name="G3 (Bethesda)">
        <title>A chromosome-level genome assembly of Zasmidium syzygii isolated from banana leaves.</title>
        <authorList>
            <person name="van Westerhoven A.C."/>
            <person name="Mehrabi R."/>
            <person name="Talebi R."/>
            <person name="Steentjes M.B.F."/>
            <person name="Corcolon B."/>
            <person name="Chong P.A."/>
            <person name="Kema G.H.J."/>
            <person name="Seidl M.F."/>
        </authorList>
    </citation>
    <scope>NUCLEOTIDE SEQUENCE [LARGE SCALE GENOMIC DNA]</scope>
    <source>
        <strain evidence="2 3">P124</strain>
    </source>
</reference>
<dbReference type="Proteomes" id="UP001305779">
    <property type="component" value="Unassembled WGS sequence"/>
</dbReference>
<feature type="region of interest" description="Disordered" evidence="1">
    <location>
        <begin position="60"/>
        <end position="132"/>
    </location>
</feature>
<evidence type="ECO:0000313" key="3">
    <source>
        <dbReference type="Proteomes" id="UP001305779"/>
    </source>
</evidence>
<evidence type="ECO:0000256" key="1">
    <source>
        <dbReference type="SAM" id="MobiDB-lite"/>
    </source>
</evidence>
<name>A0ABR0EDQ8_ZASCE</name>
<accession>A0ABR0EDQ8</accession>
<feature type="compositionally biased region" description="Basic and acidic residues" evidence="1">
    <location>
        <begin position="60"/>
        <end position="72"/>
    </location>
</feature>
<organism evidence="2 3">
    <name type="scientific">Zasmidium cellare</name>
    <name type="common">Wine cellar mold</name>
    <name type="synonym">Racodium cellare</name>
    <dbReference type="NCBI Taxonomy" id="395010"/>
    <lineage>
        <taxon>Eukaryota</taxon>
        <taxon>Fungi</taxon>
        <taxon>Dikarya</taxon>
        <taxon>Ascomycota</taxon>
        <taxon>Pezizomycotina</taxon>
        <taxon>Dothideomycetes</taxon>
        <taxon>Dothideomycetidae</taxon>
        <taxon>Mycosphaerellales</taxon>
        <taxon>Mycosphaerellaceae</taxon>
        <taxon>Zasmidium</taxon>
    </lineage>
</organism>